<name>A0ABM9NV58_9FLAO</name>
<comment type="caution">
    <text evidence="2">The sequence shown here is derived from an EMBL/GenBank/DDBJ whole genome shotgun (WGS) entry which is preliminary data.</text>
</comment>
<evidence type="ECO:0000313" key="2">
    <source>
        <dbReference type="EMBL" id="CAL2079925.1"/>
    </source>
</evidence>
<dbReference type="Gene3D" id="1.25.40.10">
    <property type="entry name" value="Tetratricopeptide repeat domain"/>
    <property type="match status" value="1"/>
</dbReference>
<dbReference type="EMBL" id="CAXIXY010000003">
    <property type="protein sequence ID" value="CAL2079925.1"/>
    <property type="molecule type" value="Genomic_DNA"/>
</dbReference>
<evidence type="ECO:0000313" key="3">
    <source>
        <dbReference type="Proteomes" id="UP001497416"/>
    </source>
</evidence>
<keyword evidence="1" id="KW-0802">TPR repeat</keyword>
<dbReference type="Pfam" id="PF14559">
    <property type="entry name" value="TPR_19"/>
    <property type="match status" value="1"/>
</dbReference>
<dbReference type="InterPro" id="IPR011990">
    <property type="entry name" value="TPR-like_helical_dom_sf"/>
</dbReference>
<dbReference type="InterPro" id="IPR019734">
    <property type="entry name" value="TPR_rpt"/>
</dbReference>
<gene>
    <name evidence="2" type="ORF">T190607A01A_10944</name>
</gene>
<dbReference type="SUPFAM" id="SSF48452">
    <property type="entry name" value="TPR-like"/>
    <property type="match status" value="1"/>
</dbReference>
<feature type="repeat" description="TPR" evidence="1">
    <location>
        <begin position="196"/>
        <end position="229"/>
    </location>
</feature>
<evidence type="ECO:0008006" key="4">
    <source>
        <dbReference type="Google" id="ProtNLM"/>
    </source>
</evidence>
<organism evidence="2 3">
    <name type="scientific">Tenacibaculum platacis</name>
    <dbReference type="NCBI Taxonomy" id="3137852"/>
    <lineage>
        <taxon>Bacteria</taxon>
        <taxon>Pseudomonadati</taxon>
        <taxon>Bacteroidota</taxon>
        <taxon>Flavobacteriia</taxon>
        <taxon>Flavobacteriales</taxon>
        <taxon>Flavobacteriaceae</taxon>
        <taxon>Tenacibaculum</taxon>
    </lineage>
</organism>
<keyword evidence="3" id="KW-1185">Reference proteome</keyword>
<dbReference type="Proteomes" id="UP001497416">
    <property type="component" value="Unassembled WGS sequence"/>
</dbReference>
<reference evidence="2 3" key="1">
    <citation type="submission" date="2024-05" db="EMBL/GenBank/DDBJ databases">
        <authorList>
            <person name="Duchaud E."/>
        </authorList>
    </citation>
    <scope>NUCLEOTIDE SEQUENCE [LARGE SCALE GENOMIC DNA]</scope>
    <source>
        <strain evidence="2">Ena-SAMPLE-TAB-13-05-2024-13:56:06:370-140302</strain>
    </source>
</reference>
<evidence type="ECO:0000256" key="1">
    <source>
        <dbReference type="PROSITE-ProRule" id="PRU00339"/>
    </source>
</evidence>
<dbReference type="Pfam" id="PF13174">
    <property type="entry name" value="TPR_6"/>
    <property type="match status" value="1"/>
</dbReference>
<dbReference type="RefSeq" id="WP_348710685.1">
    <property type="nucleotide sequence ID" value="NZ_CAXIXY010000003.1"/>
</dbReference>
<sequence length="240" mass="28148">MDKFSLIEKYFEGTLSVSEQEEFDKFLDTDVEFKKEFEFQKDVQKAIRKNAKLDLKEELKALEEKSFPKQNKKKYSQFLKIAASVVVLLSVGIHFLLNSNTVNSEAIYEEHFAPFENVVRPIVRGEESEDKEFKAFLSYEQQEYKKALVLFDELYSESKKSHLLLYKANCLLQLNNTKQAIESLEDYLKTENAYADKVHWYLGLSYLKLGNTEKAKENFKQLQELGTYKKNTVDEILNEL</sequence>
<accession>A0ABM9NV58</accession>
<protein>
    <recommendedName>
        <fullName evidence="4">Tetratricopeptide repeat protein</fullName>
    </recommendedName>
</protein>
<dbReference type="PROSITE" id="PS50005">
    <property type="entry name" value="TPR"/>
    <property type="match status" value="1"/>
</dbReference>
<proteinExistence type="predicted"/>